<keyword evidence="4" id="KW-1185">Reference proteome</keyword>
<dbReference type="InterPro" id="IPR000836">
    <property type="entry name" value="PRTase_dom"/>
</dbReference>
<evidence type="ECO:0000259" key="2">
    <source>
        <dbReference type="Pfam" id="PF00156"/>
    </source>
</evidence>
<evidence type="ECO:0000313" key="4">
    <source>
        <dbReference type="Proteomes" id="UP001589894"/>
    </source>
</evidence>
<feature type="domain" description="Phosphoribosyltransferase" evidence="2">
    <location>
        <begin position="24"/>
        <end position="191"/>
    </location>
</feature>
<reference evidence="3 4" key="1">
    <citation type="submission" date="2024-09" db="EMBL/GenBank/DDBJ databases">
        <authorList>
            <person name="Sun Q."/>
            <person name="Mori K."/>
        </authorList>
    </citation>
    <scope>NUCLEOTIDE SEQUENCE [LARGE SCALE GENOMIC DNA]</scope>
    <source>
        <strain evidence="3 4">TBRC 2205</strain>
    </source>
</reference>
<comment type="caution">
    <text evidence="3">The sequence shown here is derived from an EMBL/GenBank/DDBJ whole genome shotgun (WGS) entry which is preliminary data.</text>
</comment>
<feature type="signal peptide" evidence="1">
    <location>
        <begin position="1"/>
        <end position="31"/>
    </location>
</feature>
<dbReference type="Gene3D" id="3.30.1310.20">
    <property type="entry name" value="PRTase-like"/>
    <property type="match status" value="1"/>
</dbReference>
<evidence type="ECO:0000256" key="1">
    <source>
        <dbReference type="SAM" id="SignalP"/>
    </source>
</evidence>
<dbReference type="EMBL" id="JBHLUE010000002">
    <property type="protein sequence ID" value="MFC0562861.1"/>
    <property type="molecule type" value="Genomic_DNA"/>
</dbReference>
<dbReference type="SUPFAM" id="SSF53271">
    <property type="entry name" value="PRTase-like"/>
    <property type="match status" value="1"/>
</dbReference>
<accession>A0ABV6NQ14</accession>
<dbReference type="CDD" id="cd06223">
    <property type="entry name" value="PRTases_typeI"/>
    <property type="match status" value="1"/>
</dbReference>
<keyword evidence="1" id="KW-0732">Signal</keyword>
<dbReference type="GO" id="GO:0016757">
    <property type="term" value="F:glycosyltransferase activity"/>
    <property type="evidence" value="ECO:0007669"/>
    <property type="project" value="UniProtKB-KW"/>
</dbReference>
<keyword evidence="3" id="KW-0808">Transferase</keyword>
<dbReference type="Gene3D" id="3.40.50.2020">
    <property type="match status" value="1"/>
</dbReference>
<proteinExistence type="predicted"/>
<sequence length="224" mass="23378">MPEHQFADRLAAGRALAAPVTLALAAGQSQAAGQAPPLVLALPRGGLPVAAEVARAVGGELDIVVTRKIGAPGQPEFGVGAMAEDGPPVFDGRSLDYLGLSEVDLAETVDRERAEVARRIERYRNGRPIATVTGRSVVLVDDGVATGVTARAALRWLRLHRPGRLVFAAPVCSPPAHRALAAEADAVVCLATPPDFQAVGQWYANFAQLTDEEVLGVLAAERNG</sequence>
<dbReference type="Proteomes" id="UP001589894">
    <property type="component" value="Unassembled WGS sequence"/>
</dbReference>
<organism evidence="3 4">
    <name type="scientific">Plantactinospora siamensis</name>
    <dbReference type="NCBI Taxonomy" id="555372"/>
    <lineage>
        <taxon>Bacteria</taxon>
        <taxon>Bacillati</taxon>
        <taxon>Actinomycetota</taxon>
        <taxon>Actinomycetes</taxon>
        <taxon>Micromonosporales</taxon>
        <taxon>Micromonosporaceae</taxon>
        <taxon>Plantactinospora</taxon>
    </lineage>
</organism>
<dbReference type="RefSeq" id="WP_377334888.1">
    <property type="nucleotide sequence ID" value="NZ_JBHLUE010000002.1"/>
</dbReference>
<dbReference type="InterPro" id="IPR029057">
    <property type="entry name" value="PRTase-like"/>
</dbReference>
<feature type="chain" id="PRO_5046555501" evidence="1">
    <location>
        <begin position="32"/>
        <end position="224"/>
    </location>
</feature>
<name>A0ABV6NQ14_9ACTN</name>
<keyword evidence="3" id="KW-0328">Glycosyltransferase</keyword>
<gene>
    <name evidence="3" type="ORF">ACFFHU_01545</name>
</gene>
<evidence type="ECO:0000313" key="3">
    <source>
        <dbReference type="EMBL" id="MFC0562861.1"/>
    </source>
</evidence>
<dbReference type="Pfam" id="PF00156">
    <property type="entry name" value="Pribosyltran"/>
    <property type="match status" value="1"/>
</dbReference>
<protein>
    <submittedName>
        <fullName evidence="3">Phosphoribosyltransferase</fullName>
    </submittedName>
</protein>